<dbReference type="Gene3D" id="3.40.50.300">
    <property type="entry name" value="P-loop containing nucleotide triphosphate hydrolases"/>
    <property type="match status" value="1"/>
</dbReference>
<comment type="function">
    <text evidence="8">Involved in mitotic DNA repair and meiotic recombination. Functions in the recombinational DNA repair pathway. Essential for interhomolog gene conversion (GC), but may have a less important role in intersister GC than spn-A/Rad51. In the presence of DNA, spn-A/Rad51 enhances the ATPase activity of okr/Rad54.</text>
</comment>
<feature type="domain" description="Helicase C-terminal" evidence="11">
    <location>
        <begin position="1"/>
        <end position="91"/>
    </location>
</feature>
<evidence type="ECO:0000256" key="3">
    <source>
        <dbReference type="ARBA" id="ARBA00022618"/>
    </source>
</evidence>
<evidence type="ECO:0000256" key="6">
    <source>
        <dbReference type="ARBA" id="ARBA00023254"/>
    </source>
</evidence>
<keyword evidence="5" id="KW-0378">Hydrolase</keyword>
<dbReference type="GO" id="GO:0015616">
    <property type="term" value="F:DNA translocase activity"/>
    <property type="evidence" value="ECO:0007669"/>
    <property type="project" value="TreeGrafter"/>
</dbReference>
<dbReference type="SUPFAM" id="SSF52540">
    <property type="entry name" value="P-loop containing nucleoside triphosphate hydrolases"/>
    <property type="match status" value="1"/>
</dbReference>
<proteinExistence type="predicted"/>
<dbReference type="InterPro" id="IPR049730">
    <property type="entry name" value="SNF2/RAD54-like_C"/>
</dbReference>
<comment type="subunit">
    <text evidence="1">Interacts (via N-terminus) with spn-A/Rad51.</text>
</comment>
<dbReference type="CDD" id="cd18793">
    <property type="entry name" value="SF2_C_SNF"/>
    <property type="match status" value="1"/>
</dbReference>
<organism evidence="12">
    <name type="scientific">Schizaphis graminum</name>
    <name type="common">Green bug aphid</name>
    <dbReference type="NCBI Taxonomy" id="13262"/>
    <lineage>
        <taxon>Eukaryota</taxon>
        <taxon>Metazoa</taxon>
        <taxon>Ecdysozoa</taxon>
        <taxon>Arthropoda</taxon>
        <taxon>Hexapoda</taxon>
        <taxon>Insecta</taxon>
        <taxon>Pterygota</taxon>
        <taxon>Neoptera</taxon>
        <taxon>Paraneoptera</taxon>
        <taxon>Hemiptera</taxon>
        <taxon>Sternorrhyncha</taxon>
        <taxon>Aphidomorpha</taxon>
        <taxon>Aphidoidea</taxon>
        <taxon>Aphididae</taxon>
        <taxon>Aphidini</taxon>
        <taxon>Schizaphis</taxon>
    </lineage>
</organism>
<dbReference type="Gene3D" id="1.20.120.850">
    <property type="entry name" value="SWI2/SNF2 ATPases, N-terminal domain"/>
    <property type="match status" value="1"/>
</dbReference>
<dbReference type="GO" id="GO:0016787">
    <property type="term" value="F:hydrolase activity"/>
    <property type="evidence" value="ECO:0007669"/>
    <property type="project" value="UniProtKB-KW"/>
</dbReference>
<sequence length="193" mass="22101">MLSSKAGGCGLNLIGANRLVMFDPDWNPANDDQAMARVWRDGQKKPCFVYRFLATGSIEEKMMQRQAHKKALSSSVVDCEEDVARHFTASELRTLFNLRQDTISDTHDKIKCTRCINNIQTKIPPIDSDCTNDLSCWHHCADKRWLVDPVLKQCWHAGISMVFYQNSTIHKEKPIVEDDNDEVDEKEEDNNIT</sequence>
<feature type="region of interest" description="Disordered" evidence="10">
    <location>
        <begin position="174"/>
        <end position="193"/>
    </location>
</feature>
<evidence type="ECO:0000256" key="2">
    <source>
        <dbReference type="ARBA" id="ARBA00015341"/>
    </source>
</evidence>
<dbReference type="EMBL" id="GGMR01012207">
    <property type="protein sequence ID" value="MBY24826.1"/>
    <property type="molecule type" value="Transcribed_RNA"/>
</dbReference>
<dbReference type="InterPro" id="IPR001650">
    <property type="entry name" value="Helicase_C-like"/>
</dbReference>
<accession>A0A2S2P7C9</accession>
<evidence type="ECO:0000256" key="8">
    <source>
        <dbReference type="ARBA" id="ARBA00024776"/>
    </source>
</evidence>
<feature type="compositionally biased region" description="Acidic residues" evidence="10">
    <location>
        <begin position="177"/>
        <end position="193"/>
    </location>
</feature>
<evidence type="ECO:0000313" key="12">
    <source>
        <dbReference type="EMBL" id="MBY24826.1"/>
    </source>
</evidence>
<dbReference type="GO" id="GO:0005634">
    <property type="term" value="C:nucleus"/>
    <property type="evidence" value="ECO:0007669"/>
    <property type="project" value="TreeGrafter"/>
</dbReference>
<name>A0A2S2P7C9_SCHGA</name>
<dbReference type="PANTHER" id="PTHR45629:SF7">
    <property type="entry name" value="DNA EXCISION REPAIR PROTEIN ERCC-6-RELATED"/>
    <property type="match status" value="1"/>
</dbReference>
<dbReference type="Pfam" id="PF00271">
    <property type="entry name" value="Helicase_C"/>
    <property type="match status" value="1"/>
</dbReference>
<dbReference type="InterPro" id="IPR050496">
    <property type="entry name" value="SNF2_RAD54_helicase_repair"/>
</dbReference>
<gene>
    <name evidence="12" type="primary">RAD54L</name>
    <name evidence="12" type="ORF">g.102108</name>
</gene>
<dbReference type="GO" id="GO:0045003">
    <property type="term" value="P:double-strand break repair via synthesis-dependent strand annealing"/>
    <property type="evidence" value="ECO:0007669"/>
    <property type="project" value="TreeGrafter"/>
</dbReference>
<evidence type="ECO:0000256" key="1">
    <source>
        <dbReference type="ARBA" id="ARBA00011467"/>
    </source>
</evidence>
<evidence type="ECO:0000256" key="9">
    <source>
        <dbReference type="ARBA" id="ARBA00029956"/>
    </source>
</evidence>
<keyword evidence="6" id="KW-0469">Meiosis</keyword>
<evidence type="ECO:0000256" key="5">
    <source>
        <dbReference type="ARBA" id="ARBA00022801"/>
    </source>
</evidence>
<dbReference type="GO" id="GO:0007131">
    <property type="term" value="P:reciprocal meiotic recombination"/>
    <property type="evidence" value="ECO:0007669"/>
    <property type="project" value="TreeGrafter"/>
</dbReference>
<keyword evidence="7" id="KW-0131">Cell cycle</keyword>
<dbReference type="PANTHER" id="PTHR45629">
    <property type="entry name" value="SNF2/RAD54 FAMILY MEMBER"/>
    <property type="match status" value="1"/>
</dbReference>
<dbReference type="GO" id="GO:0051301">
    <property type="term" value="P:cell division"/>
    <property type="evidence" value="ECO:0007669"/>
    <property type="project" value="UniProtKB-KW"/>
</dbReference>
<protein>
    <recommendedName>
        <fullName evidence="2">DNA repair and recombination protein RAD54-like</fullName>
    </recommendedName>
    <alternativeName>
        <fullName evidence="9">Protein okra</fullName>
    </alternativeName>
</protein>
<evidence type="ECO:0000256" key="10">
    <source>
        <dbReference type="SAM" id="MobiDB-lite"/>
    </source>
</evidence>
<keyword evidence="4" id="KW-0498">Mitosis</keyword>
<evidence type="ECO:0000256" key="7">
    <source>
        <dbReference type="ARBA" id="ARBA00023306"/>
    </source>
</evidence>
<evidence type="ECO:0000256" key="4">
    <source>
        <dbReference type="ARBA" id="ARBA00022776"/>
    </source>
</evidence>
<dbReference type="AlphaFoldDB" id="A0A2S2P7C9"/>
<reference evidence="12" key="1">
    <citation type="submission" date="2018-04" db="EMBL/GenBank/DDBJ databases">
        <title>Transcriptome of Schizaphis graminum biotype I.</title>
        <authorList>
            <person name="Scully E.D."/>
            <person name="Geib S.M."/>
            <person name="Palmer N.A."/>
            <person name="Koch K."/>
            <person name="Bradshaw J."/>
            <person name="Heng-Moss T."/>
            <person name="Sarath G."/>
        </authorList>
    </citation>
    <scope>NUCLEOTIDE SEQUENCE</scope>
</reference>
<dbReference type="InterPro" id="IPR027417">
    <property type="entry name" value="P-loop_NTPase"/>
</dbReference>
<evidence type="ECO:0000259" key="11">
    <source>
        <dbReference type="PROSITE" id="PS51194"/>
    </source>
</evidence>
<keyword evidence="3" id="KW-0132">Cell division</keyword>
<dbReference type="PROSITE" id="PS51194">
    <property type="entry name" value="HELICASE_CTER"/>
    <property type="match status" value="1"/>
</dbReference>